<protein>
    <submittedName>
        <fullName evidence="2">Uncharacterized protein</fullName>
    </submittedName>
</protein>
<reference evidence="2" key="1">
    <citation type="submission" date="2022-07" db="EMBL/GenBank/DDBJ databases">
        <title>Genome Sequence of Xylaria arbuscula.</title>
        <authorList>
            <person name="Buettner E."/>
        </authorList>
    </citation>
    <scope>NUCLEOTIDE SEQUENCE</scope>
    <source>
        <strain evidence="2">VT107</strain>
    </source>
</reference>
<name>A0A9W8N4L7_9PEZI</name>
<dbReference type="EMBL" id="JANPWZ010002983">
    <property type="protein sequence ID" value="KAJ3554898.1"/>
    <property type="molecule type" value="Genomic_DNA"/>
</dbReference>
<dbReference type="VEuPathDB" id="FungiDB:F4678DRAFT_480595"/>
<evidence type="ECO:0000313" key="2">
    <source>
        <dbReference type="EMBL" id="KAJ3554898.1"/>
    </source>
</evidence>
<feature type="compositionally biased region" description="Basic and acidic residues" evidence="1">
    <location>
        <begin position="449"/>
        <end position="471"/>
    </location>
</feature>
<feature type="compositionally biased region" description="Polar residues" evidence="1">
    <location>
        <begin position="419"/>
        <end position="434"/>
    </location>
</feature>
<feature type="region of interest" description="Disordered" evidence="1">
    <location>
        <begin position="171"/>
        <end position="471"/>
    </location>
</feature>
<accession>A0A9W8N4L7</accession>
<evidence type="ECO:0000313" key="3">
    <source>
        <dbReference type="Proteomes" id="UP001148614"/>
    </source>
</evidence>
<organism evidence="2 3">
    <name type="scientific">Xylaria arbuscula</name>
    <dbReference type="NCBI Taxonomy" id="114810"/>
    <lineage>
        <taxon>Eukaryota</taxon>
        <taxon>Fungi</taxon>
        <taxon>Dikarya</taxon>
        <taxon>Ascomycota</taxon>
        <taxon>Pezizomycotina</taxon>
        <taxon>Sordariomycetes</taxon>
        <taxon>Xylariomycetidae</taxon>
        <taxon>Xylariales</taxon>
        <taxon>Xylariaceae</taxon>
        <taxon>Xylaria</taxon>
    </lineage>
</organism>
<dbReference type="AlphaFoldDB" id="A0A9W8N4L7"/>
<feature type="compositionally biased region" description="Basic residues" evidence="1">
    <location>
        <begin position="387"/>
        <end position="405"/>
    </location>
</feature>
<sequence length="471" mass="51438">MTTQENIPEHYSRFTPTRRGQDWVLITPQYEPPEHIERYADRALPLLPVFAGPRPLSSSSSIYNPDDGHVSGHMPAPLVVPRNRGDGCKSTTFAGSLDESALSMVQPPQISIPDLSHMDEPHPQVVSPQPQRPDSKLLSMWASGDEQVSPIDTPGPTNWKTHVVSPLSDGFEKKVSPAAGPAPVGYASWFDDTSSSDDEEEPSASPKAAEEESQIADIGFFSVPPESQIPRSNFRYSDPGSPLSPMSPLSPLSPLSPSFDLEGFCDPIPETRRSSHFQNAPGRRTVQPSYSGGEQTRSPPPESKNAAAPESNPAMGEPKISFAVPKIDSFSGRQGASPRPMPPPLKLGDRPVQDEYVKTPFPPRPDSAMSKTSEKRASSVGEPSPRQQKRRSGLGRFGSLRRRPSRQGSPKPPPGFTEMLSQLDKQGVVSTSPKAKSILSKAKQGLRLNSEESKREKRRDELKRQVRHASD</sequence>
<feature type="compositionally biased region" description="Basic and acidic residues" evidence="1">
    <location>
        <begin position="347"/>
        <end position="357"/>
    </location>
</feature>
<keyword evidence="3" id="KW-1185">Reference proteome</keyword>
<proteinExistence type="predicted"/>
<feature type="compositionally biased region" description="Low complexity" evidence="1">
    <location>
        <begin position="239"/>
        <end position="258"/>
    </location>
</feature>
<feature type="compositionally biased region" description="Polar residues" evidence="1">
    <location>
        <begin position="286"/>
        <end position="297"/>
    </location>
</feature>
<comment type="caution">
    <text evidence="2">The sequence shown here is derived from an EMBL/GenBank/DDBJ whole genome shotgun (WGS) entry which is preliminary data.</text>
</comment>
<dbReference type="Proteomes" id="UP001148614">
    <property type="component" value="Unassembled WGS sequence"/>
</dbReference>
<gene>
    <name evidence="2" type="ORF">NPX13_g10484</name>
</gene>
<evidence type="ECO:0000256" key="1">
    <source>
        <dbReference type="SAM" id="MobiDB-lite"/>
    </source>
</evidence>